<proteinExistence type="predicted"/>
<evidence type="ECO:0000313" key="3">
    <source>
        <dbReference type="Proteomes" id="UP000774570"/>
    </source>
</evidence>
<organism evidence="2 3">
    <name type="scientific">Actinomadura parmotrematis</name>
    <dbReference type="NCBI Taxonomy" id="2864039"/>
    <lineage>
        <taxon>Bacteria</taxon>
        <taxon>Bacillati</taxon>
        <taxon>Actinomycetota</taxon>
        <taxon>Actinomycetes</taxon>
        <taxon>Streptosporangiales</taxon>
        <taxon>Thermomonosporaceae</taxon>
        <taxon>Actinomadura</taxon>
    </lineage>
</organism>
<dbReference type="RefSeq" id="WP_220167513.1">
    <property type="nucleotide sequence ID" value="NZ_JAIBOA010000010.1"/>
</dbReference>
<accession>A0ABS7FV50</accession>
<dbReference type="Proteomes" id="UP000774570">
    <property type="component" value="Unassembled WGS sequence"/>
</dbReference>
<gene>
    <name evidence="2" type="ORF">K1Y72_18065</name>
</gene>
<comment type="caution">
    <text evidence="2">The sequence shown here is derived from an EMBL/GenBank/DDBJ whole genome shotgun (WGS) entry which is preliminary data.</text>
</comment>
<feature type="region of interest" description="Disordered" evidence="1">
    <location>
        <begin position="80"/>
        <end position="101"/>
    </location>
</feature>
<name>A0ABS7FV50_9ACTN</name>
<evidence type="ECO:0000256" key="1">
    <source>
        <dbReference type="SAM" id="MobiDB-lite"/>
    </source>
</evidence>
<reference evidence="2 3" key="1">
    <citation type="submission" date="2021-07" db="EMBL/GenBank/DDBJ databases">
        <title>Actinomadura sp. PM05-2 isolated from lichen.</title>
        <authorList>
            <person name="Somphong A."/>
            <person name="Phongsopitanun W."/>
            <person name="Tanasupawat S."/>
            <person name="Peongsungnone V."/>
        </authorList>
    </citation>
    <scope>NUCLEOTIDE SEQUENCE [LARGE SCALE GENOMIC DNA]</scope>
    <source>
        <strain evidence="2 3">PM05-2</strain>
    </source>
</reference>
<protein>
    <submittedName>
        <fullName evidence="2">Uncharacterized protein</fullName>
    </submittedName>
</protein>
<sequence length="101" mass="10687">MSTGIEHDVSGRVAPDRWVTLSLDPGIEVGLPGMWSDQTLRWILLAPLAHARTPHDYGTPFGELDDVTASELLATLTALTEGQPGPGMRKAGSALPAITNV</sequence>
<keyword evidence="3" id="KW-1185">Reference proteome</keyword>
<dbReference type="EMBL" id="JAIBOA010000010">
    <property type="protein sequence ID" value="MBW8484294.1"/>
    <property type="molecule type" value="Genomic_DNA"/>
</dbReference>
<evidence type="ECO:0000313" key="2">
    <source>
        <dbReference type="EMBL" id="MBW8484294.1"/>
    </source>
</evidence>